<dbReference type="Pfam" id="PF01926">
    <property type="entry name" value="MMR_HSR1"/>
    <property type="match status" value="1"/>
</dbReference>
<dbReference type="PROSITE" id="PS51880">
    <property type="entry name" value="TGS"/>
    <property type="match status" value="1"/>
</dbReference>
<dbReference type="InterPro" id="IPR012675">
    <property type="entry name" value="Beta-grasp_dom_sf"/>
</dbReference>
<dbReference type="AlphaFoldDB" id="A0A936Z2Y7"/>
<proteinExistence type="predicted"/>
<reference evidence="2 3" key="1">
    <citation type="journal article" date="2017" name="Int. J. Syst. Evol. Microbiol.">
        <title>Ramlibacter monticola sp. nov., isolated from forest soil.</title>
        <authorList>
            <person name="Chaudhary D.K."/>
            <person name="Kim J."/>
        </authorList>
    </citation>
    <scope>NUCLEOTIDE SEQUENCE [LARGE SCALE GENOMIC DNA]</scope>
    <source>
        <strain evidence="2 3">KACC 19175</strain>
    </source>
</reference>
<feature type="domain" description="TGS" evidence="1">
    <location>
        <begin position="264"/>
        <end position="338"/>
    </location>
</feature>
<dbReference type="Gene3D" id="3.40.50.300">
    <property type="entry name" value="P-loop containing nucleotide triphosphate hydrolases"/>
    <property type="match status" value="1"/>
</dbReference>
<dbReference type="RefSeq" id="WP_201675222.1">
    <property type="nucleotide sequence ID" value="NZ_JAEQNE010000003.1"/>
</dbReference>
<dbReference type="Gene3D" id="3.10.20.30">
    <property type="match status" value="1"/>
</dbReference>
<dbReference type="Pfam" id="PF02824">
    <property type="entry name" value="TGS"/>
    <property type="match status" value="1"/>
</dbReference>
<comment type="caution">
    <text evidence="2">The sequence shown here is derived from an EMBL/GenBank/DDBJ whole genome shotgun (WGS) entry which is preliminary data.</text>
</comment>
<accession>A0A936Z2Y7</accession>
<evidence type="ECO:0000313" key="2">
    <source>
        <dbReference type="EMBL" id="MBL0392605.1"/>
    </source>
</evidence>
<dbReference type="EMBL" id="JAEQNE010000003">
    <property type="protein sequence ID" value="MBL0392605.1"/>
    <property type="molecule type" value="Genomic_DNA"/>
</dbReference>
<evidence type="ECO:0000313" key="3">
    <source>
        <dbReference type="Proteomes" id="UP000599109"/>
    </source>
</evidence>
<keyword evidence="3" id="KW-1185">Reference proteome</keyword>
<dbReference type="GO" id="GO:0005525">
    <property type="term" value="F:GTP binding"/>
    <property type="evidence" value="ECO:0007669"/>
    <property type="project" value="InterPro"/>
</dbReference>
<evidence type="ECO:0000259" key="1">
    <source>
        <dbReference type="PROSITE" id="PS51880"/>
    </source>
</evidence>
<sequence length="338" mass="36474">MPANLSPEYKAAEAAFRKTRDPHERLGTLREMLRTIPKHKGTEHLQADIKARIKDLADQIEGGLRKGGVHGGPTLVIRPEGAAQLALLGPPNAGKSSLHARLTGSSAHVGPYPFTTQYPEAGMLPFEDVHLQLVDLPPVSAEHPVPWLVNSLQTADAALLVVDLGDPECVDQLQSVQDVLAQQRVTLGGPWPGDADPSALEEDPFALRLPALLLANKADGSADADAELQVLRDLSRAQWPMLAVSAESAQGLGEVGPWLFRHLGIVRVYTKLPGHAADKHRPFTLRRGQTVGDVARQVHGDVARSLRYARVWGHSAFDGQHVGPEHVVEDGDVVELHA</sequence>
<dbReference type="Proteomes" id="UP000599109">
    <property type="component" value="Unassembled WGS sequence"/>
</dbReference>
<dbReference type="PANTHER" id="PTHR43127">
    <property type="entry name" value="DEVELOPMENTALLY-REGULATED GTP-BINDING PROTEIN 2"/>
    <property type="match status" value="1"/>
</dbReference>
<dbReference type="InterPro" id="IPR004095">
    <property type="entry name" value="TGS"/>
</dbReference>
<dbReference type="InterPro" id="IPR027417">
    <property type="entry name" value="P-loop_NTPase"/>
</dbReference>
<dbReference type="InterPro" id="IPR045001">
    <property type="entry name" value="DRG"/>
</dbReference>
<organism evidence="2 3">
    <name type="scientific">Ramlibacter monticola</name>
    <dbReference type="NCBI Taxonomy" id="1926872"/>
    <lineage>
        <taxon>Bacteria</taxon>
        <taxon>Pseudomonadati</taxon>
        <taxon>Pseudomonadota</taxon>
        <taxon>Betaproteobacteria</taxon>
        <taxon>Burkholderiales</taxon>
        <taxon>Comamonadaceae</taxon>
        <taxon>Ramlibacter</taxon>
    </lineage>
</organism>
<dbReference type="PRINTS" id="PR00326">
    <property type="entry name" value="GTP1OBG"/>
</dbReference>
<dbReference type="SUPFAM" id="SSF52540">
    <property type="entry name" value="P-loop containing nucleoside triphosphate hydrolases"/>
    <property type="match status" value="1"/>
</dbReference>
<dbReference type="SUPFAM" id="SSF81271">
    <property type="entry name" value="TGS-like"/>
    <property type="match status" value="1"/>
</dbReference>
<dbReference type="GO" id="GO:0003924">
    <property type="term" value="F:GTPase activity"/>
    <property type="evidence" value="ECO:0007669"/>
    <property type="project" value="InterPro"/>
</dbReference>
<dbReference type="InterPro" id="IPR006073">
    <property type="entry name" value="GTP-bd"/>
</dbReference>
<protein>
    <submittedName>
        <fullName evidence="2">TGS domain-containing protein</fullName>
    </submittedName>
</protein>
<gene>
    <name evidence="2" type="ORF">JJ685_15810</name>
</gene>
<name>A0A936Z2Y7_9BURK</name>
<dbReference type="InterPro" id="IPR012676">
    <property type="entry name" value="TGS-like"/>
</dbReference>
<dbReference type="CDD" id="cd01666">
    <property type="entry name" value="TGS_DRG"/>
    <property type="match status" value="1"/>
</dbReference>